<evidence type="ECO:0000256" key="11">
    <source>
        <dbReference type="ARBA" id="ARBA00022801"/>
    </source>
</evidence>
<keyword evidence="10" id="KW-0479">Metal-binding</keyword>
<gene>
    <name evidence="15" type="ORF">GBAR_LOCUS5868</name>
</gene>
<evidence type="ECO:0000256" key="12">
    <source>
        <dbReference type="ARBA" id="ARBA00022842"/>
    </source>
</evidence>
<feature type="domain" description="HD" evidence="14">
    <location>
        <begin position="40"/>
        <end position="145"/>
    </location>
</feature>
<evidence type="ECO:0000256" key="9">
    <source>
        <dbReference type="ARBA" id="ARBA00015933"/>
    </source>
</evidence>
<dbReference type="Proteomes" id="UP001174909">
    <property type="component" value="Unassembled WGS sequence"/>
</dbReference>
<reference evidence="15" key="1">
    <citation type="submission" date="2023-03" db="EMBL/GenBank/DDBJ databases">
        <authorList>
            <person name="Steffen K."/>
            <person name="Cardenas P."/>
        </authorList>
    </citation>
    <scope>NUCLEOTIDE SEQUENCE</scope>
</reference>
<evidence type="ECO:0000256" key="4">
    <source>
        <dbReference type="ARBA" id="ARBA00001946"/>
    </source>
</evidence>
<name>A0AA35RCS6_GEOBA</name>
<keyword evidence="16" id="KW-1185">Reference proteome</keyword>
<keyword evidence="11" id="KW-0378">Hydrolase</keyword>
<dbReference type="InterPro" id="IPR003607">
    <property type="entry name" value="HD/PDEase_dom"/>
</dbReference>
<dbReference type="FunFam" id="1.10.3210.10:FF:000011">
    <property type="entry name" value="HD domain-containing protein 2"/>
    <property type="match status" value="1"/>
</dbReference>
<evidence type="ECO:0000256" key="5">
    <source>
        <dbReference type="ARBA" id="ARBA00004074"/>
    </source>
</evidence>
<protein>
    <recommendedName>
        <fullName evidence="9">5'-deoxynucleotidase HDDC2</fullName>
        <ecNumber evidence="8">3.1.3.89</ecNumber>
    </recommendedName>
    <alternativeName>
        <fullName evidence="13">HD domain-containing protein 2</fullName>
    </alternativeName>
</protein>
<dbReference type="GO" id="GO:0046872">
    <property type="term" value="F:metal ion binding"/>
    <property type="evidence" value="ECO:0007669"/>
    <property type="project" value="UniProtKB-KW"/>
</dbReference>
<dbReference type="SMART" id="SM00471">
    <property type="entry name" value="HDc"/>
    <property type="match status" value="1"/>
</dbReference>
<evidence type="ECO:0000259" key="14">
    <source>
        <dbReference type="PROSITE" id="PS51831"/>
    </source>
</evidence>
<evidence type="ECO:0000256" key="1">
    <source>
        <dbReference type="ARBA" id="ARBA00001638"/>
    </source>
</evidence>
<dbReference type="EC" id="3.1.3.89" evidence="8"/>
<dbReference type="EMBL" id="CASHTH010000869">
    <property type="protein sequence ID" value="CAI8008572.1"/>
    <property type="molecule type" value="Genomic_DNA"/>
</dbReference>
<comment type="cofactor">
    <cofactor evidence="3">
        <name>Co(2+)</name>
        <dbReference type="ChEBI" id="CHEBI:48828"/>
    </cofactor>
</comment>
<comment type="similarity">
    <text evidence="6">Belongs to the HDDC2 family.</text>
</comment>
<dbReference type="InterPro" id="IPR039356">
    <property type="entry name" value="YfbR/HDDC2"/>
</dbReference>
<evidence type="ECO:0000256" key="2">
    <source>
        <dbReference type="ARBA" id="ARBA00001936"/>
    </source>
</evidence>
<dbReference type="GO" id="GO:0002953">
    <property type="term" value="F:5'-deoxynucleotidase activity"/>
    <property type="evidence" value="ECO:0007669"/>
    <property type="project" value="UniProtKB-EC"/>
</dbReference>
<comment type="catalytic activity">
    <reaction evidence="1">
        <text>a 2'-deoxyribonucleoside 5'-phosphate + H2O = a 2'-deoxyribonucleoside + phosphate</text>
        <dbReference type="Rhea" id="RHEA:36167"/>
        <dbReference type="ChEBI" id="CHEBI:15377"/>
        <dbReference type="ChEBI" id="CHEBI:18274"/>
        <dbReference type="ChEBI" id="CHEBI:43474"/>
        <dbReference type="ChEBI" id="CHEBI:65317"/>
        <dbReference type="EC" id="3.1.3.89"/>
    </reaction>
</comment>
<dbReference type="GO" id="GO:0009159">
    <property type="term" value="P:deoxyribonucleoside monophosphate catabolic process"/>
    <property type="evidence" value="ECO:0007669"/>
    <property type="project" value="UniProtKB-ARBA"/>
</dbReference>
<evidence type="ECO:0000313" key="16">
    <source>
        <dbReference type="Proteomes" id="UP001174909"/>
    </source>
</evidence>
<evidence type="ECO:0000313" key="15">
    <source>
        <dbReference type="EMBL" id="CAI8008572.1"/>
    </source>
</evidence>
<evidence type="ECO:0000256" key="8">
    <source>
        <dbReference type="ARBA" id="ARBA00012964"/>
    </source>
</evidence>
<comment type="cofactor">
    <cofactor evidence="2">
        <name>Mn(2+)</name>
        <dbReference type="ChEBI" id="CHEBI:29035"/>
    </cofactor>
</comment>
<sequence length="202" mass="23221">MASSSHGVRNLFNFFWLCGKLKHLKRTGWVNHKVSEPETVSGHMYRMAMMSFLFGSKSNPSVDRDRCIRMALVHDLAESIVGDLTPSSGVSKEEKHSREKAAMEQIQTYLPQEVGKEMYDLWLEYETGQTAEARVVKDLDKFDMIFQAFEYEKAESREGELQQFFDSTKGTFVSPEVKEWVSELYSMRQDALGPSDYPHPSN</sequence>
<evidence type="ECO:0000256" key="3">
    <source>
        <dbReference type="ARBA" id="ARBA00001941"/>
    </source>
</evidence>
<dbReference type="AlphaFoldDB" id="A0AA35RCS6"/>
<dbReference type="InterPro" id="IPR006674">
    <property type="entry name" value="HD_domain"/>
</dbReference>
<dbReference type="PANTHER" id="PTHR11845">
    <property type="entry name" value="5'-DEOXYNUCLEOTIDASE HDDC2"/>
    <property type="match status" value="1"/>
</dbReference>
<dbReference type="GO" id="GO:0005737">
    <property type="term" value="C:cytoplasm"/>
    <property type="evidence" value="ECO:0007669"/>
    <property type="project" value="TreeGrafter"/>
</dbReference>
<comment type="cofactor">
    <cofactor evidence="4">
        <name>Mg(2+)</name>
        <dbReference type="ChEBI" id="CHEBI:18420"/>
    </cofactor>
</comment>
<dbReference type="Gene3D" id="1.10.3210.10">
    <property type="entry name" value="Hypothetical protein af1432"/>
    <property type="match status" value="1"/>
</dbReference>
<dbReference type="SUPFAM" id="SSF109604">
    <property type="entry name" value="HD-domain/PDEase-like"/>
    <property type="match status" value="1"/>
</dbReference>
<dbReference type="PROSITE" id="PS51831">
    <property type="entry name" value="HD"/>
    <property type="match status" value="1"/>
</dbReference>
<evidence type="ECO:0000256" key="10">
    <source>
        <dbReference type="ARBA" id="ARBA00022723"/>
    </source>
</evidence>
<accession>A0AA35RCS6</accession>
<evidence type="ECO:0000256" key="13">
    <source>
        <dbReference type="ARBA" id="ARBA00032735"/>
    </source>
</evidence>
<proteinExistence type="inferred from homology"/>
<evidence type="ECO:0000256" key="7">
    <source>
        <dbReference type="ARBA" id="ARBA00011738"/>
    </source>
</evidence>
<dbReference type="Pfam" id="PF13023">
    <property type="entry name" value="HD_3"/>
    <property type="match status" value="1"/>
</dbReference>
<comment type="caution">
    <text evidence="15">The sequence shown here is derived from an EMBL/GenBank/DDBJ whole genome shotgun (WGS) entry which is preliminary data.</text>
</comment>
<comment type="subunit">
    <text evidence="7">Homodimer.</text>
</comment>
<organism evidence="15 16">
    <name type="scientific">Geodia barretti</name>
    <name type="common">Barrett's horny sponge</name>
    <dbReference type="NCBI Taxonomy" id="519541"/>
    <lineage>
        <taxon>Eukaryota</taxon>
        <taxon>Metazoa</taxon>
        <taxon>Porifera</taxon>
        <taxon>Demospongiae</taxon>
        <taxon>Heteroscleromorpha</taxon>
        <taxon>Tetractinellida</taxon>
        <taxon>Astrophorina</taxon>
        <taxon>Geodiidae</taxon>
        <taxon>Geodia</taxon>
    </lineage>
</organism>
<keyword evidence="12" id="KW-0460">Magnesium</keyword>
<comment type="function">
    <text evidence="5">Catalyzes the dephosphorylation of the nucleoside 5'-monophosphates deoxyadenosine monophosphate (dAMP), deoxycytidine monophosphate (dCMP), deoxyguanosine monophosphate (dGMP) and deoxythymidine monophosphate (dTMP).</text>
</comment>
<dbReference type="PANTHER" id="PTHR11845:SF13">
    <property type="entry name" value="5'-DEOXYNUCLEOTIDASE HDDC2"/>
    <property type="match status" value="1"/>
</dbReference>
<evidence type="ECO:0000256" key="6">
    <source>
        <dbReference type="ARBA" id="ARBA00009999"/>
    </source>
</evidence>